<evidence type="ECO:0000256" key="1">
    <source>
        <dbReference type="SAM" id="Phobius"/>
    </source>
</evidence>
<reference evidence="2 3" key="1">
    <citation type="submission" date="2013-01" db="EMBL/GenBank/DDBJ databases">
        <authorList>
            <person name="Bench S."/>
        </authorList>
    </citation>
    <scope>NUCLEOTIDE SEQUENCE [LARGE SCALE GENOMIC DNA]</scope>
    <source>
        <strain evidence="2 3">WH 8502</strain>
    </source>
</reference>
<dbReference type="Proteomes" id="UP000018348">
    <property type="component" value="Unassembled WGS sequence"/>
</dbReference>
<comment type="caution">
    <text evidence="2">The sequence shown here is derived from an EMBL/GenBank/DDBJ whole genome shotgun (WGS) entry which is preliminary data.</text>
</comment>
<dbReference type="EMBL" id="CAQK01000040">
    <property type="protein sequence ID" value="CCQ48906.1"/>
    <property type="molecule type" value="Genomic_DNA"/>
</dbReference>
<evidence type="ECO:0000313" key="2">
    <source>
        <dbReference type="EMBL" id="CCQ48906.1"/>
    </source>
</evidence>
<keyword evidence="1" id="KW-0812">Transmembrane</keyword>
<accession>T2I6T3</accession>
<keyword evidence="1" id="KW-1133">Transmembrane helix</keyword>
<feature type="transmembrane region" description="Helical" evidence="1">
    <location>
        <begin position="6"/>
        <end position="27"/>
    </location>
</feature>
<sequence length="51" mass="5954">MTLLETLVVICVIFSHPYAIFCCFYQLDKKRLVTDSDCNNYPWAIVRIISP</sequence>
<organism evidence="2 3">
    <name type="scientific">Crocosphaera watsonii WH 8502</name>
    <dbReference type="NCBI Taxonomy" id="423474"/>
    <lineage>
        <taxon>Bacteria</taxon>
        <taxon>Bacillati</taxon>
        <taxon>Cyanobacteriota</taxon>
        <taxon>Cyanophyceae</taxon>
        <taxon>Oscillatoriophycideae</taxon>
        <taxon>Chroococcales</taxon>
        <taxon>Aphanothecaceae</taxon>
        <taxon>Crocosphaera</taxon>
    </lineage>
</organism>
<name>T2I6T3_CROWT</name>
<keyword evidence="1" id="KW-0472">Membrane</keyword>
<evidence type="ECO:0000313" key="3">
    <source>
        <dbReference type="Proteomes" id="UP000018348"/>
    </source>
</evidence>
<gene>
    <name evidence="2" type="ORF">CWATWH8502_2930</name>
</gene>
<proteinExistence type="predicted"/>
<dbReference type="AlphaFoldDB" id="T2I6T3"/>
<protein>
    <submittedName>
        <fullName evidence="2">Uncharacterized protein</fullName>
    </submittedName>
</protein>
<reference evidence="2 3" key="2">
    <citation type="submission" date="2013-09" db="EMBL/GenBank/DDBJ databases">
        <title>Whole genome comparison of six Crocosphaera watsonii strains with differing phenotypes.</title>
        <authorList>
            <person name="Bench S.R."/>
            <person name="Heller P."/>
            <person name="Frank I."/>
            <person name="Arciniega M."/>
            <person name="Shilova I.N."/>
            <person name="Zehr J.P."/>
        </authorList>
    </citation>
    <scope>NUCLEOTIDE SEQUENCE [LARGE SCALE GENOMIC DNA]</scope>
    <source>
        <strain evidence="2 3">WH 8502</strain>
    </source>
</reference>